<name>A0A194WZU6_MOLSC</name>
<dbReference type="AlphaFoldDB" id="A0A194WZU6"/>
<evidence type="ECO:0000313" key="2">
    <source>
        <dbReference type="Proteomes" id="UP000070700"/>
    </source>
</evidence>
<dbReference type="RefSeq" id="XP_018067584.1">
    <property type="nucleotide sequence ID" value="XM_018220229.1"/>
</dbReference>
<dbReference type="Proteomes" id="UP000070700">
    <property type="component" value="Unassembled WGS sequence"/>
</dbReference>
<dbReference type="GeneID" id="28829955"/>
<dbReference type="OrthoDB" id="5236983at2759"/>
<accession>A0A194WZU6</accession>
<protein>
    <submittedName>
        <fullName evidence="1">Uncharacterized protein</fullName>
    </submittedName>
</protein>
<proteinExistence type="predicted"/>
<organism evidence="1 2">
    <name type="scientific">Mollisia scopiformis</name>
    <name type="common">Conifer needle endophyte fungus</name>
    <name type="synonym">Phialocephala scopiformis</name>
    <dbReference type="NCBI Taxonomy" id="149040"/>
    <lineage>
        <taxon>Eukaryota</taxon>
        <taxon>Fungi</taxon>
        <taxon>Dikarya</taxon>
        <taxon>Ascomycota</taxon>
        <taxon>Pezizomycotina</taxon>
        <taxon>Leotiomycetes</taxon>
        <taxon>Helotiales</taxon>
        <taxon>Mollisiaceae</taxon>
        <taxon>Mollisia</taxon>
    </lineage>
</organism>
<gene>
    <name evidence="1" type="ORF">LY89DRAFT_737207</name>
</gene>
<sequence>MTETNHVTMVERPKHTPLPIALEGFVPGGLKPEAYSISDLASVLITHIRRTDLTSIQQRGLTRYKYQGSLNWGEPGNVSDMKKFFDIFNDVYFNGVLTGYCKLGTVQPKNSKSPEFLRYDYVYSCVLRKGKCRDARYKRDETFAYIMYEEEPPNSAKVFDSTWRKLNGLLAEMVLVCFSIFHCSCEHGCQAKSTIRNRWRGYDVHCQAVAYTIEISSKRKDLLGMGTELNGLRRIVLPVRAGDELPEAVELNQAELESGFDVEELRTGVKRILPIDMFSLGFEEERVCKRNVCLRSHWPVS</sequence>
<dbReference type="KEGG" id="psco:LY89DRAFT_737207"/>
<keyword evidence="2" id="KW-1185">Reference proteome</keyword>
<dbReference type="EMBL" id="KQ947422">
    <property type="protein sequence ID" value="KUJ13229.1"/>
    <property type="molecule type" value="Genomic_DNA"/>
</dbReference>
<dbReference type="InParanoid" id="A0A194WZU6"/>
<evidence type="ECO:0000313" key="1">
    <source>
        <dbReference type="EMBL" id="KUJ13229.1"/>
    </source>
</evidence>
<reference evidence="1 2" key="1">
    <citation type="submission" date="2015-10" db="EMBL/GenBank/DDBJ databases">
        <title>Full genome of DAOMC 229536 Phialocephala scopiformis, a fungal endophyte of spruce producing the potent anti-insectan compound rugulosin.</title>
        <authorList>
            <consortium name="DOE Joint Genome Institute"/>
            <person name="Walker A.K."/>
            <person name="Frasz S.L."/>
            <person name="Seifert K.A."/>
            <person name="Miller J.D."/>
            <person name="Mondo S.J."/>
            <person name="Labutti K."/>
            <person name="Lipzen A."/>
            <person name="Dockter R."/>
            <person name="Kennedy M."/>
            <person name="Grigoriev I.V."/>
            <person name="Spatafora J.W."/>
        </authorList>
    </citation>
    <scope>NUCLEOTIDE SEQUENCE [LARGE SCALE GENOMIC DNA]</scope>
    <source>
        <strain evidence="1 2">CBS 120377</strain>
    </source>
</reference>